<dbReference type="Proteomes" id="UP000092993">
    <property type="component" value="Unassembled WGS sequence"/>
</dbReference>
<reference evidence="1 2" key="1">
    <citation type="submission" date="2016-03" db="EMBL/GenBank/DDBJ databases">
        <title>Whole genome sequencing of Grifola frondosa 9006-11.</title>
        <authorList>
            <person name="Min B."/>
            <person name="Park H."/>
            <person name="Kim J.-G."/>
            <person name="Cho H."/>
            <person name="Oh Y.-L."/>
            <person name="Kong W.-S."/>
            <person name="Choi I.-G."/>
        </authorList>
    </citation>
    <scope>NUCLEOTIDE SEQUENCE [LARGE SCALE GENOMIC DNA]</scope>
    <source>
        <strain evidence="1 2">9006-11</strain>
    </source>
</reference>
<comment type="caution">
    <text evidence="1">The sequence shown here is derived from an EMBL/GenBank/DDBJ whole genome shotgun (WGS) entry which is preliminary data.</text>
</comment>
<name>A0A1C7MRM8_GRIFR</name>
<gene>
    <name evidence="1" type="ORF">A0H81_00071</name>
</gene>
<proteinExistence type="predicted"/>
<organism evidence="1 2">
    <name type="scientific">Grifola frondosa</name>
    <name type="common">Maitake</name>
    <name type="synonym">Polyporus frondosus</name>
    <dbReference type="NCBI Taxonomy" id="5627"/>
    <lineage>
        <taxon>Eukaryota</taxon>
        <taxon>Fungi</taxon>
        <taxon>Dikarya</taxon>
        <taxon>Basidiomycota</taxon>
        <taxon>Agaricomycotina</taxon>
        <taxon>Agaricomycetes</taxon>
        <taxon>Polyporales</taxon>
        <taxon>Grifolaceae</taxon>
        <taxon>Grifola</taxon>
    </lineage>
</organism>
<evidence type="ECO:0000313" key="2">
    <source>
        <dbReference type="Proteomes" id="UP000092993"/>
    </source>
</evidence>
<dbReference type="OrthoDB" id="2752228at2759"/>
<evidence type="ECO:0000313" key="1">
    <source>
        <dbReference type="EMBL" id="OBZ79468.1"/>
    </source>
</evidence>
<protein>
    <submittedName>
        <fullName evidence="1">Uncharacterized protein</fullName>
    </submittedName>
</protein>
<sequence>MRDSQLQSSEDAKSTYDVVGDLAQDVLQTPPIELVGGKELFTTPTFSNLFQSSLFAPIACCSAAFVVHTIVRRIKRVPYPPFRSAFKPAEIYGFIGAMQSTNAFNIDHLGLKLEDDDFKFIWMLTISFNKMNNKNFVMEYYEKRYRGPVIDVARETYPRLSRARIAWWTNHVWTTAKRRDAVRFLLSPSSTYGLSPHDIDVCVHIQRRRRATLEASV</sequence>
<keyword evidence="2" id="KW-1185">Reference proteome</keyword>
<dbReference type="AlphaFoldDB" id="A0A1C7MRM8"/>
<accession>A0A1C7MRM8</accession>
<dbReference type="EMBL" id="LUGG01000001">
    <property type="protein sequence ID" value="OBZ79468.1"/>
    <property type="molecule type" value="Genomic_DNA"/>
</dbReference>